<dbReference type="Ensembl" id="ENSEAST00005076949.1">
    <property type="protein sequence ID" value="ENSEASP00005048952.1"/>
    <property type="gene ID" value="ENSEASG00005037404.1"/>
</dbReference>
<dbReference type="PANTHER" id="PTHR23266">
    <property type="entry name" value="IMMUNOGLOBULIN HEAVY CHAIN"/>
    <property type="match status" value="1"/>
</dbReference>
<dbReference type="InterPro" id="IPR013783">
    <property type="entry name" value="Ig-like_fold"/>
</dbReference>
<keyword evidence="4" id="KW-1185">Reference proteome</keyword>
<dbReference type="SUPFAM" id="SSF48726">
    <property type="entry name" value="Immunoglobulin"/>
    <property type="match status" value="2"/>
</dbReference>
<evidence type="ECO:0000313" key="4">
    <source>
        <dbReference type="Proteomes" id="UP000694387"/>
    </source>
</evidence>
<dbReference type="InterPro" id="IPR007110">
    <property type="entry name" value="Ig-like_dom"/>
</dbReference>
<dbReference type="FunFam" id="2.60.40.10:FF:001836">
    <property type="entry name" value="Immunoglobulin heavy constant mu"/>
    <property type="match status" value="1"/>
</dbReference>
<dbReference type="InterPro" id="IPR003597">
    <property type="entry name" value="Ig_C1-set"/>
</dbReference>
<evidence type="ECO:0000313" key="3">
    <source>
        <dbReference type="Ensembl" id="ENSEASP00005048952.1"/>
    </source>
</evidence>
<dbReference type="InterPro" id="IPR050199">
    <property type="entry name" value="IgHV"/>
</dbReference>
<protein>
    <recommendedName>
        <fullName evidence="2">Ig-like domain-containing protein</fullName>
    </recommendedName>
</protein>
<proteinExistence type="predicted"/>
<organism evidence="3 4">
    <name type="scientific">Equus asinus</name>
    <name type="common">Donkey</name>
    <name type="synonym">Equus africanus asinus</name>
    <dbReference type="NCBI Taxonomy" id="9793"/>
    <lineage>
        <taxon>Eukaryota</taxon>
        <taxon>Metazoa</taxon>
        <taxon>Chordata</taxon>
        <taxon>Craniata</taxon>
        <taxon>Vertebrata</taxon>
        <taxon>Euteleostomi</taxon>
        <taxon>Mammalia</taxon>
        <taxon>Eutheria</taxon>
        <taxon>Laurasiatheria</taxon>
        <taxon>Perissodactyla</taxon>
        <taxon>Equidae</taxon>
        <taxon>Equus</taxon>
    </lineage>
</organism>
<dbReference type="GeneTree" id="ENSGT01050000244936"/>
<dbReference type="AlphaFoldDB" id="A0A9L0JFZ9"/>
<feature type="region of interest" description="Disordered" evidence="1">
    <location>
        <begin position="230"/>
        <end position="279"/>
    </location>
</feature>
<feature type="domain" description="Ig-like" evidence="2">
    <location>
        <begin position="141"/>
        <end position="230"/>
    </location>
</feature>
<evidence type="ECO:0000256" key="1">
    <source>
        <dbReference type="SAM" id="MobiDB-lite"/>
    </source>
</evidence>
<accession>A0A9L0JFZ9</accession>
<dbReference type="Gene3D" id="2.60.40.10">
    <property type="entry name" value="Immunoglobulins"/>
    <property type="match status" value="2"/>
</dbReference>
<reference evidence="3" key="2">
    <citation type="submission" date="2025-08" db="UniProtKB">
        <authorList>
            <consortium name="Ensembl"/>
        </authorList>
    </citation>
    <scope>IDENTIFICATION</scope>
</reference>
<reference evidence="3" key="3">
    <citation type="submission" date="2025-09" db="UniProtKB">
        <authorList>
            <consortium name="Ensembl"/>
        </authorList>
    </citation>
    <scope>IDENTIFICATION</scope>
</reference>
<name>A0A9L0JFZ9_EQUAS</name>
<reference evidence="3 4" key="1">
    <citation type="journal article" date="2020" name="Nat. Commun.">
        <title>Donkey genomes provide new insights into domestication and selection for coat color.</title>
        <authorList>
            <person name="Wang"/>
            <person name="C."/>
            <person name="Li"/>
            <person name="H."/>
            <person name="Guo"/>
            <person name="Y."/>
            <person name="Huang"/>
            <person name="J."/>
            <person name="Sun"/>
            <person name="Y."/>
            <person name="Min"/>
            <person name="J."/>
            <person name="Wang"/>
            <person name="J."/>
            <person name="Fang"/>
            <person name="X."/>
            <person name="Zhao"/>
            <person name="Z."/>
            <person name="Wang"/>
            <person name="S."/>
            <person name="Zhang"/>
            <person name="Y."/>
            <person name="Liu"/>
            <person name="Q."/>
            <person name="Jiang"/>
            <person name="Q."/>
            <person name="Wang"/>
            <person name="X."/>
            <person name="Guo"/>
            <person name="Y."/>
            <person name="Yang"/>
            <person name="C."/>
            <person name="Wang"/>
            <person name="Y."/>
            <person name="Tian"/>
            <person name="F."/>
            <person name="Zhuang"/>
            <person name="G."/>
            <person name="Fan"/>
            <person name="Y."/>
            <person name="Gao"/>
            <person name="Q."/>
            <person name="Li"/>
            <person name="Y."/>
            <person name="Ju"/>
            <person name="Z."/>
            <person name="Li"/>
            <person name="J."/>
            <person name="Li"/>
            <person name="R."/>
            <person name="Hou"/>
            <person name="M."/>
            <person name="Yang"/>
            <person name="G."/>
            <person name="Liu"/>
            <person name="G."/>
            <person name="Liu"/>
            <person name="W."/>
            <person name="Guo"/>
            <person name="J."/>
            <person name="Pan"/>
            <person name="S."/>
            <person name="Fan"/>
            <person name="G."/>
            <person name="Zhang"/>
            <person name="W."/>
            <person name="Zhang"/>
            <person name="R."/>
            <person name="Yu"/>
            <person name="J."/>
            <person name="Zhang"/>
            <person name="X."/>
            <person name="Yin"/>
            <person name="Q."/>
            <person name="Ji"/>
            <person name="C."/>
            <person name="Jin"/>
            <person name="Y."/>
            <person name="Yue"/>
            <person name="G."/>
            <person name="Liu"/>
            <person name="M."/>
            <person name="Xu"/>
            <person name="J."/>
            <person name="Liu"/>
            <person name="S."/>
            <person name="Jordana"/>
            <person name="J."/>
            <person name="Noce"/>
            <person name="A."/>
            <person name="Amills"/>
            <person name="M."/>
            <person name="Wu"/>
            <person name="D.D."/>
            <person name="Li"/>
            <person name="S."/>
            <person name="Zhou"/>
            <person name="X. and Zhong"/>
            <person name="J."/>
        </authorList>
    </citation>
    <scope>NUCLEOTIDE SEQUENCE [LARGE SCALE GENOMIC DNA]</scope>
</reference>
<dbReference type="CDD" id="cd21819">
    <property type="entry name" value="IgC1_CH1_IgM"/>
    <property type="match status" value="1"/>
</dbReference>
<evidence type="ECO:0000259" key="2">
    <source>
        <dbReference type="PROSITE" id="PS50835"/>
    </source>
</evidence>
<sequence length="279" mass="30711">MSSVPSWVFEHCVSLFAGVRCEVQLMESGGDVRQPGGSPRLSSEASGFTFSSYWRHWWVGFIRHPARGLTREYAGSEKGRVNISRDDSENTLHLQMDNLKTKDTLVFCGPSMGPAHCAYAYLQHWGHGTLVTVSSESTKTPDLFPLVSCGPSLDESLVAVGCLARDFLPNVITFSWNYQNNSVVRSQDIKNFPSVLREGKYTASSQVLLSSRDVPLVCTVNHSNANKKVEVRPPGESWPPPRGWMGGVGEGLHQANTSSPVSSTHPRRVPKCDRLHPAT</sequence>
<feature type="compositionally biased region" description="Polar residues" evidence="1">
    <location>
        <begin position="254"/>
        <end position="264"/>
    </location>
</feature>
<dbReference type="Proteomes" id="UP000694387">
    <property type="component" value="Chromosome 7"/>
</dbReference>
<dbReference type="InterPro" id="IPR036179">
    <property type="entry name" value="Ig-like_dom_sf"/>
</dbReference>
<dbReference type="Pfam" id="PF07654">
    <property type="entry name" value="C1-set"/>
    <property type="match status" value="1"/>
</dbReference>
<dbReference type="SMART" id="SM00407">
    <property type="entry name" value="IGc1"/>
    <property type="match status" value="1"/>
</dbReference>
<feature type="compositionally biased region" description="Basic and acidic residues" evidence="1">
    <location>
        <begin position="270"/>
        <end position="279"/>
    </location>
</feature>
<dbReference type="PROSITE" id="PS50835">
    <property type="entry name" value="IG_LIKE"/>
    <property type="match status" value="1"/>
</dbReference>